<feature type="signal peptide" evidence="2">
    <location>
        <begin position="1"/>
        <end position="19"/>
    </location>
</feature>
<evidence type="ECO:0000313" key="3">
    <source>
        <dbReference type="EMBL" id="CAD8895020.1"/>
    </source>
</evidence>
<name>A0A7S1BQQ4_9STRA</name>
<keyword evidence="1" id="KW-0812">Transmembrane</keyword>
<protein>
    <submittedName>
        <fullName evidence="3">Uncharacterized protein</fullName>
    </submittedName>
</protein>
<keyword evidence="1" id="KW-0472">Membrane</keyword>
<feature type="transmembrane region" description="Helical" evidence="1">
    <location>
        <begin position="146"/>
        <end position="166"/>
    </location>
</feature>
<proteinExistence type="predicted"/>
<gene>
    <name evidence="3" type="ORF">CHYS00102_LOCUS22234</name>
</gene>
<feature type="transmembrane region" description="Helical" evidence="1">
    <location>
        <begin position="241"/>
        <end position="267"/>
    </location>
</feature>
<dbReference type="AlphaFoldDB" id="A0A7S1BQQ4"/>
<reference evidence="3" key="1">
    <citation type="submission" date="2021-01" db="EMBL/GenBank/DDBJ databases">
        <authorList>
            <person name="Corre E."/>
            <person name="Pelletier E."/>
            <person name="Niang G."/>
            <person name="Scheremetjew M."/>
            <person name="Finn R."/>
            <person name="Kale V."/>
            <person name="Holt S."/>
            <person name="Cochrane G."/>
            <person name="Meng A."/>
            <person name="Brown T."/>
            <person name="Cohen L."/>
        </authorList>
    </citation>
    <scope>NUCLEOTIDE SEQUENCE</scope>
    <source>
        <strain evidence="3">308</strain>
    </source>
</reference>
<accession>A0A7S1BQQ4</accession>
<organism evidence="3">
    <name type="scientific">Corethron hystrix</name>
    <dbReference type="NCBI Taxonomy" id="216773"/>
    <lineage>
        <taxon>Eukaryota</taxon>
        <taxon>Sar</taxon>
        <taxon>Stramenopiles</taxon>
        <taxon>Ochrophyta</taxon>
        <taxon>Bacillariophyta</taxon>
        <taxon>Coscinodiscophyceae</taxon>
        <taxon>Corethrophycidae</taxon>
        <taxon>Corethrales</taxon>
        <taxon>Corethraceae</taxon>
        <taxon>Corethron</taxon>
    </lineage>
</organism>
<sequence length="269" mass="29905">MKFFVWILIILATLSHADSLLIFSGPSAVRTSAPLIRNRIGSATWRDTFAVYAKEESTGSYIPDGLTPAEYAAIKKKESEKVKSLKFGAFGPRFSPSSRPEGDWLLNRSLWTGGFDSSNARGLLNAFNPDITQIRVGKRAYLQRQLPYAAILWIGLEVFSLICAIIQTTTTAASPTPVAPSLPAHLRKFSLISLLVQHWTKYFTNKIIFIGKFLVSSLCSPLLERYLEPIRRKLLWSPRRFTFTIIGAYFGTALTATATLITVGAAIRK</sequence>
<dbReference type="EMBL" id="HBFR01030574">
    <property type="protein sequence ID" value="CAD8895020.1"/>
    <property type="molecule type" value="Transcribed_RNA"/>
</dbReference>
<evidence type="ECO:0000256" key="2">
    <source>
        <dbReference type="SAM" id="SignalP"/>
    </source>
</evidence>
<keyword evidence="1" id="KW-1133">Transmembrane helix</keyword>
<keyword evidence="2" id="KW-0732">Signal</keyword>
<feature type="chain" id="PRO_5031259604" evidence="2">
    <location>
        <begin position="20"/>
        <end position="269"/>
    </location>
</feature>
<evidence type="ECO:0000256" key="1">
    <source>
        <dbReference type="SAM" id="Phobius"/>
    </source>
</evidence>